<dbReference type="InterPro" id="IPR053905">
    <property type="entry name" value="EF-G-like_DII"/>
</dbReference>
<gene>
    <name evidence="7" type="primary">prfC</name>
    <name evidence="10" type="ORF">VXJ25_07580</name>
</gene>
<proteinExistence type="inferred from homology"/>
<dbReference type="NCBIfam" id="TIGR00503">
    <property type="entry name" value="prfC"/>
    <property type="match status" value="1"/>
</dbReference>
<dbReference type="CDD" id="cd04169">
    <property type="entry name" value="RF3"/>
    <property type="match status" value="1"/>
</dbReference>
<dbReference type="Pfam" id="PF16658">
    <property type="entry name" value="RF3_C"/>
    <property type="match status" value="1"/>
</dbReference>
<dbReference type="InterPro" id="IPR009000">
    <property type="entry name" value="Transl_B-barrel_sf"/>
</dbReference>
<evidence type="ECO:0000256" key="3">
    <source>
        <dbReference type="ARBA" id="ARBA00022490"/>
    </source>
</evidence>
<dbReference type="InterPro" id="IPR032090">
    <property type="entry name" value="RF3_C"/>
</dbReference>
<dbReference type="InterPro" id="IPR031157">
    <property type="entry name" value="G_TR_CS"/>
</dbReference>
<evidence type="ECO:0000256" key="1">
    <source>
        <dbReference type="ARBA" id="ARBA00004496"/>
    </source>
</evidence>
<evidence type="ECO:0000256" key="5">
    <source>
        <dbReference type="ARBA" id="ARBA00022917"/>
    </source>
</evidence>
<dbReference type="PRINTS" id="PR00315">
    <property type="entry name" value="ELONGATNFCT"/>
</dbReference>
<dbReference type="HAMAP" id="MF_00072">
    <property type="entry name" value="Rel_fac_3"/>
    <property type="match status" value="1"/>
</dbReference>
<feature type="binding site" evidence="7">
    <location>
        <begin position="140"/>
        <end position="143"/>
    </location>
    <ligand>
        <name>GTP</name>
        <dbReference type="ChEBI" id="CHEBI:37565"/>
    </ligand>
</feature>
<keyword evidence="4 7" id="KW-0547">Nucleotide-binding</keyword>
<dbReference type="InterPro" id="IPR038467">
    <property type="entry name" value="RF3_dom_3_sf"/>
</dbReference>
<name>A0ABU7RB59_9ACTN</name>
<sequence length="537" mass="59621">MPSVQDQIRSRRTFAIISHPDAGKTTLTEKLLLYTGSIQTAGSVKGKASSRHAVSDWMDIEKERGISVTSSVLQFTYDGYCVNILDTPGHQDFSEDTYRTLMAADAAVMVIDGAKGVEAQTKKLFKVCTLRHIPIFTFVNKLDHDARDPFDLVEEIETVLGIDTYPMNWPIGSGRNFKGVFDRASRRVLAFEGDGRANATKRVAEVEAELGDPALDELIGAENHQALADDIELLDGASEEFDLEAVQTGRLTPVFFGSALTNFGVEPFLKDFLRLAPSPLPYTDSLTGEKVDPASEDFSGFVFKIQANMDKNHRDRIAFLRICSGRFERGMDARHVQSGRKLKLATGTAMMADDRATVDEAFAGDVVGLFDPGIFSIGDTVCAGRREVRYPSIPTFAPEHFARVTQVDTLKRKQFVKGVEELAQEGAIQIFREVGGGMESVIVGVVGVLQLDVLERRLKSEYHVTVRRQPLPYTEIRWIQNGPDEVDVAQLNLSRDTCKVEDMRGGKLLLFTNEWNVNWALERNPGLRLSEFGNIAF</sequence>
<dbReference type="InterPro" id="IPR004548">
    <property type="entry name" value="PrfC"/>
</dbReference>
<dbReference type="SUPFAM" id="SSF54980">
    <property type="entry name" value="EF-G C-terminal domain-like"/>
    <property type="match status" value="1"/>
</dbReference>
<evidence type="ECO:0000256" key="6">
    <source>
        <dbReference type="ARBA" id="ARBA00023134"/>
    </source>
</evidence>
<reference evidence="10 11" key="1">
    <citation type="submission" date="2024-01" db="EMBL/GenBank/DDBJ databases">
        <title>Description of Olsenella sp. nov., isolated from pig feces.</title>
        <authorList>
            <person name="Chang Y.-H."/>
        </authorList>
    </citation>
    <scope>NUCLEOTIDE SEQUENCE [LARGE SCALE GENOMIC DNA]</scope>
    <source>
        <strain evidence="10 11">YH-ols2223</strain>
    </source>
</reference>
<dbReference type="InterPro" id="IPR027417">
    <property type="entry name" value="P-loop_NTPase"/>
</dbReference>
<dbReference type="SUPFAM" id="SSF50447">
    <property type="entry name" value="Translation proteins"/>
    <property type="match status" value="1"/>
</dbReference>
<dbReference type="InterPro" id="IPR000795">
    <property type="entry name" value="T_Tr_GTP-bd_dom"/>
</dbReference>
<protein>
    <recommendedName>
        <fullName evidence="7 8">Peptide chain release factor 3</fullName>
        <shortName evidence="7">RF-3</shortName>
    </recommendedName>
</protein>
<dbReference type="EMBL" id="JAZGJQ010000008">
    <property type="protein sequence ID" value="MEE6147837.1"/>
    <property type="molecule type" value="Genomic_DNA"/>
</dbReference>
<dbReference type="Gene3D" id="3.30.70.3280">
    <property type="entry name" value="Peptide chain release factor 3, domain III"/>
    <property type="match status" value="1"/>
</dbReference>
<evidence type="ECO:0000313" key="11">
    <source>
        <dbReference type="Proteomes" id="UP001332931"/>
    </source>
</evidence>
<evidence type="ECO:0000256" key="8">
    <source>
        <dbReference type="NCBIfam" id="TIGR00503"/>
    </source>
</evidence>
<organism evidence="10 11">
    <name type="scientific">Olsenella absiana</name>
    <dbReference type="NCBI Taxonomy" id="3115222"/>
    <lineage>
        <taxon>Bacteria</taxon>
        <taxon>Bacillati</taxon>
        <taxon>Actinomycetota</taxon>
        <taxon>Coriobacteriia</taxon>
        <taxon>Coriobacteriales</taxon>
        <taxon>Atopobiaceae</taxon>
        <taxon>Olsenella</taxon>
    </lineage>
</organism>
<dbReference type="Gene3D" id="2.40.30.10">
    <property type="entry name" value="Translation factors"/>
    <property type="match status" value="1"/>
</dbReference>
<keyword evidence="11" id="KW-1185">Reference proteome</keyword>
<dbReference type="PROSITE" id="PS51722">
    <property type="entry name" value="G_TR_2"/>
    <property type="match status" value="1"/>
</dbReference>
<evidence type="ECO:0000259" key="9">
    <source>
        <dbReference type="PROSITE" id="PS51722"/>
    </source>
</evidence>
<keyword evidence="5 7" id="KW-0648">Protein biosynthesis</keyword>
<dbReference type="Pfam" id="PF00009">
    <property type="entry name" value="GTP_EFTU"/>
    <property type="match status" value="1"/>
</dbReference>
<dbReference type="NCBIfam" id="NF001964">
    <property type="entry name" value="PRK00741.1"/>
    <property type="match status" value="1"/>
</dbReference>
<dbReference type="NCBIfam" id="TIGR00231">
    <property type="entry name" value="small_GTP"/>
    <property type="match status" value="1"/>
</dbReference>
<dbReference type="Proteomes" id="UP001332931">
    <property type="component" value="Unassembled WGS sequence"/>
</dbReference>
<comment type="similarity">
    <text evidence="2 7">Belongs to the TRAFAC class translation factor GTPase superfamily. Classic translation factor GTPase family. PrfC subfamily.</text>
</comment>
<evidence type="ECO:0000256" key="2">
    <source>
        <dbReference type="ARBA" id="ARBA00009978"/>
    </source>
</evidence>
<feature type="binding site" evidence="7">
    <location>
        <begin position="86"/>
        <end position="90"/>
    </location>
    <ligand>
        <name>GTP</name>
        <dbReference type="ChEBI" id="CHEBI:37565"/>
    </ligand>
</feature>
<dbReference type="InterPro" id="IPR035647">
    <property type="entry name" value="EFG_III/V"/>
</dbReference>
<comment type="caution">
    <text evidence="10">The sequence shown here is derived from an EMBL/GenBank/DDBJ whole genome shotgun (WGS) entry which is preliminary data.</text>
</comment>
<keyword evidence="6 7" id="KW-0342">GTP-binding</keyword>
<evidence type="ECO:0000256" key="4">
    <source>
        <dbReference type="ARBA" id="ARBA00022741"/>
    </source>
</evidence>
<dbReference type="SUPFAM" id="SSF52540">
    <property type="entry name" value="P-loop containing nucleoside triphosphate hydrolases"/>
    <property type="match status" value="1"/>
</dbReference>
<feature type="binding site" evidence="7">
    <location>
        <begin position="18"/>
        <end position="25"/>
    </location>
    <ligand>
        <name>GTP</name>
        <dbReference type="ChEBI" id="CHEBI:37565"/>
    </ligand>
</feature>
<dbReference type="Gene3D" id="3.40.50.300">
    <property type="entry name" value="P-loop containing nucleotide triphosphate hydrolases"/>
    <property type="match status" value="1"/>
</dbReference>
<dbReference type="InterPro" id="IPR005225">
    <property type="entry name" value="Small_GTP-bd"/>
</dbReference>
<accession>A0ABU7RB59</accession>
<evidence type="ECO:0000313" key="10">
    <source>
        <dbReference type="EMBL" id="MEE6147837.1"/>
    </source>
</evidence>
<dbReference type="InterPro" id="IPR041732">
    <property type="entry name" value="RF3_GTP-bd"/>
</dbReference>
<dbReference type="PROSITE" id="PS00301">
    <property type="entry name" value="G_TR_1"/>
    <property type="match status" value="1"/>
</dbReference>
<comment type="subcellular location">
    <subcellularLocation>
        <location evidence="1 7">Cytoplasm</location>
    </subcellularLocation>
</comment>
<keyword evidence="3 7" id="KW-0963">Cytoplasm</keyword>
<dbReference type="RefSeq" id="WP_330958603.1">
    <property type="nucleotide sequence ID" value="NZ_JAZGJQ010000008.1"/>
</dbReference>
<comment type="function">
    <text evidence="7">Increases the formation of ribosomal termination complexes and stimulates activities of RF-1 and RF-2. It binds guanine nucleotides and has strong preference for UGA stop codons. It may interact directly with the ribosome. The stimulation of RF-1 and RF-2 is significantly reduced by GTP and GDP, but not by GMP.</text>
</comment>
<dbReference type="PANTHER" id="PTHR43556">
    <property type="entry name" value="PEPTIDE CHAIN RELEASE FACTOR RF3"/>
    <property type="match status" value="1"/>
</dbReference>
<evidence type="ECO:0000256" key="7">
    <source>
        <dbReference type="HAMAP-Rule" id="MF_00072"/>
    </source>
</evidence>
<dbReference type="PANTHER" id="PTHR43556:SF2">
    <property type="entry name" value="PEPTIDE CHAIN RELEASE FACTOR RF3"/>
    <property type="match status" value="1"/>
</dbReference>
<feature type="domain" description="Tr-type G" evidence="9">
    <location>
        <begin position="9"/>
        <end position="280"/>
    </location>
</feature>
<dbReference type="Pfam" id="PF22042">
    <property type="entry name" value="EF-G_D2"/>
    <property type="match status" value="1"/>
</dbReference>